<evidence type="ECO:0000256" key="3">
    <source>
        <dbReference type="ARBA" id="ARBA00004496"/>
    </source>
</evidence>
<dbReference type="GO" id="GO:0005096">
    <property type="term" value="F:GTPase activator activity"/>
    <property type="evidence" value="ECO:0007669"/>
    <property type="project" value="UniProtKB-KW"/>
</dbReference>
<evidence type="ECO:0000256" key="9">
    <source>
        <dbReference type="ARBA" id="ARBA00023034"/>
    </source>
</evidence>
<protein>
    <recommendedName>
        <fullName evidence="5">Rab3 GTPase-activating protein catalytic subunit</fullName>
    </recommendedName>
</protein>
<evidence type="ECO:0000256" key="2">
    <source>
        <dbReference type="ARBA" id="ARBA00004240"/>
    </source>
</evidence>
<evidence type="ECO:0000313" key="13">
    <source>
        <dbReference type="EMBL" id="KAK4880405.1"/>
    </source>
</evidence>
<keyword evidence="9" id="KW-0333">Golgi apparatus</keyword>
<dbReference type="GO" id="GO:0005783">
    <property type="term" value="C:endoplasmic reticulum"/>
    <property type="evidence" value="ECO:0007669"/>
    <property type="project" value="UniProtKB-SubCell"/>
</dbReference>
<keyword evidence="8" id="KW-0256">Endoplasmic reticulum</keyword>
<keyword evidence="14" id="KW-1185">Reference proteome</keyword>
<evidence type="ECO:0000313" key="14">
    <source>
        <dbReference type="Proteomes" id="UP001353858"/>
    </source>
</evidence>
<keyword evidence="6" id="KW-0343">GTPase activation</keyword>
<evidence type="ECO:0000256" key="1">
    <source>
        <dbReference type="ARBA" id="ARBA00004222"/>
    </source>
</evidence>
<feature type="region of interest" description="Disordered" evidence="10">
    <location>
        <begin position="522"/>
        <end position="565"/>
    </location>
</feature>
<feature type="compositionally biased region" description="Basic and acidic residues" evidence="10">
    <location>
        <begin position="551"/>
        <end position="561"/>
    </location>
</feature>
<accession>A0AAN7P4E1</accession>
<evidence type="ECO:0000256" key="7">
    <source>
        <dbReference type="ARBA" id="ARBA00022490"/>
    </source>
</evidence>
<dbReference type="EMBL" id="JARPUR010000003">
    <property type="protein sequence ID" value="KAK4880405.1"/>
    <property type="molecule type" value="Genomic_DNA"/>
</dbReference>
<proteinExistence type="inferred from homology"/>
<dbReference type="InterPro" id="IPR026147">
    <property type="entry name" value="Rab3GAP1_conserved"/>
</dbReference>
<comment type="caution">
    <text evidence="13">The sequence shown here is derived from an EMBL/GenBank/DDBJ whole genome shotgun (WGS) entry which is preliminary data.</text>
</comment>
<organism evidence="13 14">
    <name type="scientific">Aquatica leii</name>
    <dbReference type="NCBI Taxonomy" id="1421715"/>
    <lineage>
        <taxon>Eukaryota</taxon>
        <taxon>Metazoa</taxon>
        <taxon>Ecdysozoa</taxon>
        <taxon>Arthropoda</taxon>
        <taxon>Hexapoda</taxon>
        <taxon>Insecta</taxon>
        <taxon>Pterygota</taxon>
        <taxon>Neoptera</taxon>
        <taxon>Endopterygota</taxon>
        <taxon>Coleoptera</taxon>
        <taxon>Polyphaga</taxon>
        <taxon>Elateriformia</taxon>
        <taxon>Elateroidea</taxon>
        <taxon>Lampyridae</taxon>
        <taxon>Luciolinae</taxon>
        <taxon>Aquatica</taxon>
    </lineage>
</organism>
<feature type="domain" description="Rab3GAP catalytic subunit conserved" evidence="11">
    <location>
        <begin position="569"/>
        <end position="721"/>
    </location>
</feature>
<evidence type="ECO:0000256" key="10">
    <source>
        <dbReference type="SAM" id="MobiDB-lite"/>
    </source>
</evidence>
<reference evidence="14" key="1">
    <citation type="submission" date="2023-01" db="EMBL/GenBank/DDBJ databases">
        <title>Key to firefly adult light organ development and bioluminescence: homeobox transcription factors regulate luciferase expression and transportation to peroxisome.</title>
        <authorList>
            <person name="Fu X."/>
        </authorList>
    </citation>
    <scope>NUCLEOTIDE SEQUENCE [LARGE SCALE GENOMIC DNA]</scope>
</reference>
<dbReference type="Pfam" id="PF19533">
    <property type="entry name" value="Rab3-GAP_cat_C"/>
    <property type="match status" value="1"/>
</dbReference>
<gene>
    <name evidence="13" type="ORF">RN001_008551</name>
</gene>
<keyword evidence="7" id="KW-0963">Cytoplasm</keyword>
<evidence type="ECO:0000256" key="4">
    <source>
        <dbReference type="ARBA" id="ARBA00008856"/>
    </source>
</evidence>
<evidence type="ECO:0000256" key="6">
    <source>
        <dbReference type="ARBA" id="ARBA00022468"/>
    </source>
</evidence>
<evidence type="ECO:0000256" key="8">
    <source>
        <dbReference type="ARBA" id="ARBA00022824"/>
    </source>
</evidence>
<dbReference type="GO" id="GO:0005794">
    <property type="term" value="C:Golgi apparatus"/>
    <property type="evidence" value="ECO:0007669"/>
    <property type="project" value="UniProtKB-SubCell"/>
</dbReference>
<comment type="similarity">
    <text evidence="4">Belongs to the Rab3-GAP catalytic subunit family.</text>
</comment>
<dbReference type="InterPro" id="IPR045700">
    <property type="entry name" value="Rab3GAP1"/>
</dbReference>
<feature type="compositionally biased region" description="Polar residues" evidence="10">
    <location>
        <begin position="526"/>
        <end position="541"/>
    </location>
</feature>
<sequence>MNEEIDESDFYHQDFTTASEWEVFIARLEEIVHQWKVDDLKEEDATNLIIKQGLWNIKQEKLQFVDVEFTLFYYKNTSVQHKSVEDDDDTKKCKHPLENLHDFVMYSESHNNLECPLAEWYGLNEFITLNFSSPNGIHVESQIKLLLSSTQLAINNTNCTIPIFVQIRDKWQNCYLGVYEDEQIRTNFEMIHLRKGPQHCQYLTGLVDLFKTKIMSPVSLPPITVSVQLTFHLIEFGISTWKQDLHDIDRENFDLESICALPFGVTHDPVTNLILKTTWSHLPDHLIVDSENYSDFDPMQAPKWSCYVVMTDQSLCLLSESLSDVLNTVNNNSSVYDILGDFVSSADHNLDNPLDLLTEPKLPTFSTVLKRAARNSLPKSSKGVAPLSEEVLVPILYFLFPDADDENAFPYSSNKEKDNGDNMSSSHTPSMMETECKGFKTCKENSLPWRIAIMFVQTLGMLGGPKAAAHLWFEFVQEMRFRWEKSIPIPGLPSGYPDPRTCLLNQKLQMLNCCIERKRARESRETSTPNVENQTVDPNSSTDDEEFYDCSPDKPDEEDKKRARHSLWNQPVGRLGKFENLKLIKTGDPLYIPITQDCVPKTEDQLEEDTDVLLQLGSDAQGSELRAKMMSASLLSDMESFKAANPGSILEDFIRWYSPRDWIEESELDEWGQKKGYLSSRMLISDNAWIQMWESAKPVPANRQKRLFDDTREAEKVLHFLDSRTLSQISDMLFSIGSHAAICRLYEECEQVSSVLPTAFKSLQRIIKYVEKISRNGKICDRIGGNLIQQIAALELCISQAHSLLYKLNPSRGCEQNIDPFVEKLMNGDEIEIEGTSKSYIGGRLITMFSEAQKLANMIMTEHGGLVDHHPTGNITFPHPHQREFVMRVSAVRPATYSIKSPQFLRTILSKNEFRLVGAFSEDVVFF</sequence>
<comment type="subcellular location">
    <subcellularLocation>
        <location evidence="3">Cytoplasm</location>
    </subcellularLocation>
    <subcellularLocation>
        <location evidence="2">Endoplasmic reticulum</location>
    </subcellularLocation>
    <subcellularLocation>
        <location evidence="1">Golgi apparatus</location>
        <location evidence="1">cis-Golgi network</location>
    </subcellularLocation>
</comment>
<feature type="domain" description="Rab3GAP catalytic subunit C-terminal" evidence="12">
    <location>
        <begin position="739"/>
        <end position="927"/>
    </location>
</feature>
<dbReference type="Proteomes" id="UP001353858">
    <property type="component" value="Unassembled WGS sequence"/>
</dbReference>
<dbReference type="AlphaFoldDB" id="A0AAN7P4E1"/>
<dbReference type="Pfam" id="PF13890">
    <property type="entry name" value="Rab3-GTPase_cat"/>
    <property type="match status" value="1"/>
</dbReference>
<dbReference type="InterPro" id="IPR045698">
    <property type="entry name" value="Rab3GAP1_C"/>
</dbReference>
<dbReference type="PANTHER" id="PTHR21422:SF9">
    <property type="entry name" value="RAB3 GTPASE-ACTIVATING PROTEIN CATALYTIC SUBUNIT"/>
    <property type="match status" value="1"/>
</dbReference>
<dbReference type="PANTHER" id="PTHR21422">
    <property type="entry name" value="RAB3 GTPASE-ACTIVATING PROTEIN CATALYTIC SUBUNIT"/>
    <property type="match status" value="1"/>
</dbReference>
<name>A0AAN7P4E1_9COLE</name>
<evidence type="ECO:0000256" key="5">
    <source>
        <dbReference type="ARBA" id="ARBA00015817"/>
    </source>
</evidence>
<feature type="region of interest" description="Disordered" evidence="10">
    <location>
        <begin position="409"/>
        <end position="429"/>
    </location>
</feature>
<evidence type="ECO:0000259" key="12">
    <source>
        <dbReference type="Pfam" id="PF19533"/>
    </source>
</evidence>
<evidence type="ECO:0000259" key="11">
    <source>
        <dbReference type="Pfam" id="PF13890"/>
    </source>
</evidence>